<dbReference type="GO" id="GO:0006886">
    <property type="term" value="P:intracellular protein transport"/>
    <property type="evidence" value="ECO:0007669"/>
    <property type="project" value="TreeGrafter"/>
</dbReference>
<evidence type="ECO:0000313" key="3">
    <source>
        <dbReference type="Proteomes" id="UP000035681"/>
    </source>
</evidence>
<evidence type="ECO:0000256" key="1">
    <source>
        <dbReference type="SAM" id="Coils"/>
    </source>
</evidence>
<organism evidence="4">
    <name type="scientific">Strongyloides stercoralis</name>
    <name type="common">Threadworm</name>
    <dbReference type="NCBI Taxonomy" id="6248"/>
    <lineage>
        <taxon>Eukaryota</taxon>
        <taxon>Metazoa</taxon>
        <taxon>Ecdysozoa</taxon>
        <taxon>Nematoda</taxon>
        <taxon>Chromadorea</taxon>
        <taxon>Rhabditida</taxon>
        <taxon>Tylenchina</taxon>
        <taxon>Panagrolaimomorpha</taxon>
        <taxon>Strongyloidoidea</taxon>
        <taxon>Strongyloididae</taxon>
        <taxon>Strongyloides</taxon>
    </lineage>
</organism>
<dbReference type="PANTHER" id="PTHR46467:SF1">
    <property type="entry name" value="TETHER CONTAINING UBX DOMAIN FOR GLUT4"/>
    <property type="match status" value="1"/>
</dbReference>
<keyword evidence="1" id="KW-0175">Coiled coil</keyword>
<dbReference type="WBParaSite" id="TCONS_00002441.p1">
    <property type="protein sequence ID" value="TCONS_00002441.p1"/>
    <property type="gene ID" value="XLOC_002290"/>
</dbReference>
<dbReference type="STRING" id="6248.A0A0K0EQT8"/>
<sequence length="251" mass="29438">MSSLIILSPTAHRTIVKVTPNKILQEVLEEACLKQGLIPEQYKLVYQKKSLDLSLPFRLSGLSNGTTLNLQYFESSSNNVKCTIALQSPSGSREQKVLPNTLTLFEVLKEFSVEFTSGEKHPVVMIMNKNFIGVEELKSKTLKSVGIKNDRVLIKYDFRVLSDKEKTELENRLNEETKQRKKMEEIFLKKQKENEERELLKIQMEEESKLRKEFYDEKNRQREIELEKLKKEYLEELKNKEDEKDEKSEES</sequence>
<accession>A0A0K0EQT8</accession>
<dbReference type="GO" id="GO:0012506">
    <property type="term" value="C:vesicle membrane"/>
    <property type="evidence" value="ECO:0007669"/>
    <property type="project" value="TreeGrafter"/>
</dbReference>
<dbReference type="Proteomes" id="UP000035681">
    <property type="component" value="Unplaced"/>
</dbReference>
<dbReference type="GO" id="GO:0042593">
    <property type="term" value="P:glucose homeostasis"/>
    <property type="evidence" value="ECO:0007669"/>
    <property type="project" value="TreeGrafter"/>
</dbReference>
<dbReference type="PANTHER" id="PTHR46467">
    <property type="entry name" value="TETHER CONTAINING UBX DOMAIN FOR GLUT4"/>
    <property type="match status" value="1"/>
</dbReference>
<dbReference type="SUPFAM" id="SSF54236">
    <property type="entry name" value="Ubiquitin-like"/>
    <property type="match status" value="1"/>
</dbReference>
<protein>
    <submittedName>
        <fullName evidence="4 5">TUG-UBL1 domain-containing protein</fullName>
    </submittedName>
</protein>
<dbReference type="InterPro" id="IPR029071">
    <property type="entry name" value="Ubiquitin-like_domsf"/>
</dbReference>
<name>A0A0K0EQT8_STRER</name>
<reference evidence="4" key="1">
    <citation type="submission" date="2015-08" db="UniProtKB">
        <authorList>
            <consortium name="WormBaseParasite"/>
        </authorList>
    </citation>
    <scope>IDENTIFICATION</scope>
</reference>
<dbReference type="Pfam" id="PF11470">
    <property type="entry name" value="TUG-UBL1"/>
    <property type="match status" value="1"/>
</dbReference>
<dbReference type="Gene3D" id="3.10.20.90">
    <property type="entry name" value="Phosphatidylinositol 3-kinase Catalytic Subunit, Chain A, domain 1"/>
    <property type="match status" value="1"/>
</dbReference>
<proteinExistence type="predicted"/>
<feature type="coiled-coil region" evidence="1">
    <location>
        <begin position="166"/>
        <end position="250"/>
    </location>
</feature>
<dbReference type="InterPro" id="IPR059238">
    <property type="entry name" value="UBX1_UBXN9"/>
</dbReference>
<dbReference type="WBParaSite" id="SSTP_0001181900.1">
    <property type="protein sequence ID" value="SSTP_0001181900.1"/>
    <property type="gene ID" value="SSTP_0001181900"/>
</dbReference>
<dbReference type="CDD" id="cd16105">
    <property type="entry name" value="Ubl_ASPSCR1_like"/>
    <property type="match status" value="1"/>
</dbReference>
<keyword evidence="3" id="KW-1185">Reference proteome</keyword>
<dbReference type="AlphaFoldDB" id="A0A0K0EQT8"/>
<evidence type="ECO:0000259" key="2">
    <source>
        <dbReference type="Pfam" id="PF11470"/>
    </source>
</evidence>
<evidence type="ECO:0000313" key="5">
    <source>
        <dbReference type="WBParaSite" id="TCONS_00002441.p1"/>
    </source>
</evidence>
<dbReference type="GO" id="GO:0005737">
    <property type="term" value="C:cytoplasm"/>
    <property type="evidence" value="ECO:0007669"/>
    <property type="project" value="TreeGrafter"/>
</dbReference>
<dbReference type="GO" id="GO:0005634">
    <property type="term" value="C:nucleus"/>
    <property type="evidence" value="ECO:0007669"/>
    <property type="project" value="TreeGrafter"/>
</dbReference>
<evidence type="ECO:0000313" key="4">
    <source>
        <dbReference type="WBParaSite" id="SSTP_0001181900.1"/>
    </source>
</evidence>
<feature type="domain" description="TUG ubiquitin-like" evidence="2">
    <location>
        <begin position="8"/>
        <end position="70"/>
    </location>
</feature>
<dbReference type="CDD" id="cd17075">
    <property type="entry name" value="UBX1_UBXN9"/>
    <property type="match status" value="1"/>
</dbReference>
<dbReference type="InterPro" id="IPR021569">
    <property type="entry name" value="TUG-UBL1"/>
</dbReference>